<feature type="transmembrane region" description="Helical" evidence="1">
    <location>
        <begin position="121"/>
        <end position="145"/>
    </location>
</feature>
<evidence type="ECO:0000313" key="4">
    <source>
        <dbReference type="Proteomes" id="UP001595528"/>
    </source>
</evidence>
<feature type="transmembrane region" description="Helical" evidence="1">
    <location>
        <begin position="55"/>
        <end position="76"/>
    </location>
</feature>
<evidence type="ECO:0000256" key="1">
    <source>
        <dbReference type="SAM" id="Phobius"/>
    </source>
</evidence>
<dbReference type="PANTHER" id="PTHR42709">
    <property type="entry name" value="ALKALINE PHOSPHATASE LIKE PROTEIN"/>
    <property type="match status" value="1"/>
</dbReference>
<keyword evidence="1" id="KW-1133">Transmembrane helix</keyword>
<keyword evidence="1" id="KW-0472">Membrane</keyword>
<feature type="transmembrane region" description="Helical" evidence="1">
    <location>
        <begin position="152"/>
        <end position="170"/>
    </location>
</feature>
<sequence length="196" mass="21755">MPASRLPLRERLKRLAEGPVGTEAMFVIGFLESSVVPVPIEIVLAPVALWQRRRVWWLTTSALAGCMLACVLFYFLGMYFGKTIGEDLIALLGLGAHIEEFEADLQHRGFWLVASISLFPLPLQVATLGSGMFGYSFWGFFVAILLTRAIRFYGFVALVLLFGPPVIHYFERLHLGWQVAAVAASMVVTAGLYVML</sequence>
<dbReference type="Pfam" id="PF09335">
    <property type="entry name" value="VTT_dom"/>
    <property type="match status" value="1"/>
</dbReference>
<keyword evidence="4" id="KW-1185">Reference proteome</keyword>
<comment type="caution">
    <text evidence="3">The sequence shown here is derived from an EMBL/GenBank/DDBJ whole genome shotgun (WGS) entry which is preliminary data.</text>
</comment>
<dbReference type="EMBL" id="JBHRTR010000010">
    <property type="protein sequence ID" value="MFC3226335.1"/>
    <property type="molecule type" value="Genomic_DNA"/>
</dbReference>
<organism evidence="3 4">
    <name type="scientific">Marinibaculum pumilum</name>
    <dbReference type="NCBI Taxonomy" id="1766165"/>
    <lineage>
        <taxon>Bacteria</taxon>
        <taxon>Pseudomonadati</taxon>
        <taxon>Pseudomonadota</taxon>
        <taxon>Alphaproteobacteria</taxon>
        <taxon>Rhodospirillales</taxon>
        <taxon>Rhodospirillaceae</taxon>
        <taxon>Marinibaculum</taxon>
    </lineage>
</organism>
<accession>A0ABV7KVZ2</accession>
<dbReference type="InterPro" id="IPR051311">
    <property type="entry name" value="DedA_domain"/>
</dbReference>
<evidence type="ECO:0000313" key="3">
    <source>
        <dbReference type="EMBL" id="MFC3226335.1"/>
    </source>
</evidence>
<feature type="transmembrane region" description="Helical" evidence="1">
    <location>
        <begin position="176"/>
        <end position="195"/>
    </location>
</feature>
<protein>
    <submittedName>
        <fullName evidence="3">YqaA family protein</fullName>
    </submittedName>
</protein>
<evidence type="ECO:0000259" key="2">
    <source>
        <dbReference type="Pfam" id="PF09335"/>
    </source>
</evidence>
<dbReference type="PANTHER" id="PTHR42709:SF11">
    <property type="entry name" value="DEDA FAMILY PROTEIN"/>
    <property type="match status" value="1"/>
</dbReference>
<feature type="transmembrane region" description="Helical" evidence="1">
    <location>
        <begin position="24"/>
        <end position="48"/>
    </location>
</feature>
<gene>
    <name evidence="3" type="ORF">ACFOGJ_03795</name>
</gene>
<keyword evidence="1" id="KW-0812">Transmembrane</keyword>
<dbReference type="InterPro" id="IPR032816">
    <property type="entry name" value="VTT_dom"/>
</dbReference>
<dbReference type="Proteomes" id="UP001595528">
    <property type="component" value="Unassembled WGS sequence"/>
</dbReference>
<feature type="domain" description="VTT" evidence="2">
    <location>
        <begin position="39"/>
        <end position="158"/>
    </location>
</feature>
<reference evidence="4" key="1">
    <citation type="journal article" date="2019" name="Int. J. Syst. Evol. Microbiol.">
        <title>The Global Catalogue of Microorganisms (GCM) 10K type strain sequencing project: providing services to taxonomists for standard genome sequencing and annotation.</title>
        <authorList>
            <consortium name="The Broad Institute Genomics Platform"/>
            <consortium name="The Broad Institute Genome Sequencing Center for Infectious Disease"/>
            <person name="Wu L."/>
            <person name="Ma J."/>
        </authorList>
    </citation>
    <scope>NUCLEOTIDE SEQUENCE [LARGE SCALE GENOMIC DNA]</scope>
    <source>
        <strain evidence="4">KCTC 42964</strain>
    </source>
</reference>
<name>A0ABV7KVZ2_9PROT</name>
<proteinExistence type="predicted"/>